<dbReference type="PANTHER" id="PTHR43795">
    <property type="entry name" value="BIFUNCTIONAL ASPARTATE AMINOTRANSFERASE AND GLUTAMATE/ASPARTATE-PREPHENATE AMINOTRANSFERASE-RELATED"/>
    <property type="match status" value="1"/>
</dbReference>
<feature type="domain" description="Alliinase EGF-like" evidence="7">
    <location>
        <begin position="52"/>
        <end position="106"/>
    </location>
</feature>
<dbReference type="SUPFAM" id="SSF53383">
    <property type="entry name" value="PLP-dependent transferases"/>
    <property type="match status" value="1"/>
</dbReference>
<feature type="region of interest" description="Disordered" evidence="5">
    <location>
        <begin position="481"/>
        <end position="504"/>
    </location>
</feature>
<evidence type="ECO:0000259" key="8">
    <source>
        <dbReference type="Pfam" id="PF04864"/>
    </source>
</evidence>
<feature type="compositionally biased region" description="Basic residues" evidence="5">
    <location>
        <begin position="494"/>
        <end position="504"/>
    </location>
</feature>
<dbReference type="AlphaFoldDB" id="A0AA36EN49"/>
<dbReference type="EMBL" id="OX465085">
    <property type="protein sequence ID" value="CAI9301753.1"/>
    <property type="molecule type" value="Genomic_DNA"/>
</dbReference>
<accession>A0AA36EN49</accession>
<dbReference type="InterPro" id="IPR037029">
    <property type="entry name" value="Alliinase_N_sf"/>
</dbReference>
<dbReference type="Pfam" id="PF04864">
    <property type="entry name" value="Alliinase_C"/>
    <property type="match status" value="1"/>
</dbReference>
<gene>
    <name evidence="9" type="ORF">LSALG_LOCUS40282</name>
</gene>
<reference evidence="9" key="1">
    <citation type="submission" date="2023-04" db="EMBL/GenBank/DDBJ databases">
        <authorList>
            <person name="Vijverberg K."/>
            <person name="Xiong W."/>
            <person name="Schranz E."/>
        </authorList>
    </citation>
    <scope>NUCLEOTIDE SEQUENCE</scope>
</reference>
<evidence type="ECO:0000313" key="9">
    <source>
        <dbReference type="EMBL" id="CAI9301753.1"/>
    </source>
</evidence>
<dbReference type="Gene3D" id="3.40.640.10">
    <property type="entry name" value="Type I PLP-dependent aspartate aminotransferase-like (Major domain)"/>
    <property type="match status" value="1"/>
</dbReference>
<feature type="transmembrane region" description="Helical" evidence="6">
    <location>
        <begin position="7"/>
        <end position="29"/>
    </location>
</feature>
<keyword evidence="4" id="KW-0663">Pyridoxal phosphate</keyword>
<dbReference type="InterPro" id="IPR015421">
    <property type="entry name" value="PyrdxlP-dep_Trfase_major"/>
</dbReference>
<comment type="cofactor">
    <cofactor evidence="1">
        <name>pyridoxal 5'-phosphate</name>
        <dbReference type="ChEBI" id="CHEBI:597326"/>
    </cofactor>
</comment>
<feature type="domain" description="Alliinase C-terminal" evidence="8">
    <location>
        <begin position="108"/>
        <end position="463"/>
    </location>
</feature>
<dbReference type="InterPro" id="IPR015424">
    <property type="entry name" value="PyrdxlP-dep_Trfase"/>
</dbReference>
<keyword evidence="6" id="KW-1133">Transmembrane helix</keyword>
<keyword evidence="3" id="KW-0808">Transferase</keyword>
<dbReference type="InterPro" id="IPR006947">
    <property type="entry name" value="EGF_alliinase"/>
</dbReference>
<protein>
    <recommendedName>
        <fullName evidence="11">Alliinase C-terminal domain-containing protein</fullName>
    </recommendedName>
</protein>
<sequence>MGKTKKYCYGICLLSSIVINILFSINLYLGGGGGALQRGEKNLEIVYRPSLTWTEKAAAEAEAVAAISCSGHGRAYLDSLISDGQTVCECYTCYGGIDCSEFSPGCSADADSGDPIFLEPFWMQKAEDSAIVVSGWHRMSYSYAGYTSMSTMSLEVEKYIHKIHSIVGNAITEGRYLVFGIGSSQLLSAAVYALSSQNSSSPSNVVATIPYYPMYEAQTLFFNSEDFEFEGDTNSWKLNNATNNMDVIEFVTSPNNPDGELKTSVIGGKTIYDHAYFWPHFTPIPAPSDHDFMIFTLSKLTGHAGARFGWAVIKDKDVYEKVSTYIQVADLGISKDTQLRVLKLLKVAVEDDGKQLFKFAYDKMRQRWDRLTSVFSKSTRFSIQKRDPLHCNFFNETRLPSPAYAWVKCEREEEDDCHAVLEAGKIIGRTGSTYKAKDRYVRLSLIKSQDDFDLLMLRLTELVSLENEFLSYKQNKNVRNAREAGMTNSTPPKHPIHYGTRNRT</sequence>
<comment type="similarity">
    <text evidence="2">Belongs to the alliinase family.</text>
</comment>
<dbReference type="PANTHER" id="PTHR43795:SF20">
    <property type="entry name" value="TRYPTOPHAN AMINOTRANSFERASE-RELATED PROTEIN 3"/>
    <property type="match status" value="1"/>
</dbReference>
<dbReference type="GO" id="GO:0008483">
    <property type="term" value="F:transaminase activity"/>
    <property type="evidence" value="ECO:0007669"/>
    <property type="project" value="UniProtKB-KW"/>
</dbReference>
<dbReference type="InterPro" id="IPR006948">
    <property type="entry name" value="Alliinase_C"/>
</dbReference>
<evidence type="ECO:0000256" key="6">
    <source>
        <dbReference type="SAM" id="Phobius"/>
    </source>
</evidence>
<dbReference type="Gene3D" id="2.10.25.30">
    <property type="entry name" value="EGF-like, alliinase"/>
    <property type="match status" value="1"/>
</dbReference>
<evidence type="ECO:0000259" key="7">
    <source>
        <dbReference type="Pfam" id="PF04863"/>
    </source>
</evidence>
<keyword evidence="6" id="KW-0812">Transmembrane</keyword>
<dbReference type="Gene3D" id="3.90.1150.10">
    <property type="entry name" value="Aspartate Aminotransferase, domain 1"/>
    <property type="match status" value="1"/>
</dbReference>
<name>A0AA36EN49_LACSI</name>
<dbReference type="Proteomes" id="UP001177003">
    <property type="component" value="Chromosome 9"/>
</dbReference>
<evidence type="ECO:0000256" key="3">
    <source>
        <dbReference type="ARBA" id="ARBA00022576"/>
    </source>
</evidence>
<dbReference type="GO" id="GO:0016846">
    <property type="term" value="F:carbon-sulfur lyase activity"/>
    <property type="evidence" value="ECO:0007669"/>
    <property type="project" value="InterPro"/>
</dbReference>
<evidence type="ECO:0008006" key="11">
    <source>
        <dbReference type="Google" id="ProtNLM"/>
    </source>
</evidence>
<dbReference type="Pfam" id="PF04863">
    <property type="entry name" value="EGF_alliinase"/>
    <property type="match status" value="1"/>
</dbReference>
<evidence type="ECO:0000256" key="5">
    <source>
        <dbReference type="SAM" id="MobiDB-lite"/>
    </source>
</evidence>
<organism evidence="9 10">
    <name type="scientific">Lactuca saligna</name>
    <name type="common">Willowleaf lettuce</name>
    <dbReference type="NCBI Taxonomy" id="75948"/>
    <lineage>
        <taxon>Eukaryota</taxon>
        <taxon>Viridiplantae</taxon>
        <taxon>Streptophyta</taxon>
        <taxon>Embryophyta</taxon>
        <taxon>Tracheophyta</taxon>
        <taxon>Spermatophyta</taxon>
        <taxon>Magnoliopsida</taxon>
        <taxon>eudicotyledons</taxon>
        <taxon>Gunneridae</taxon>
        <taxon>Pentapetalae</taxon>
        <taxon>asterids</taxon>
        <taxon>campanulids</taxon>
        <taxon>Asterales</taxon>
        <taxon>Asteraceae</taxon>
        <taxon>Cichorioideae</taxon>
        <taxon>Cichorieae</taxon>
        <taxon>Lactucinae</taxon>
        <taxon>Lactuca</taxon>
    </lineage>
</organism>
<keyword evidence="6" id="KW-0472">Membrane</keyword>
<dbReference type="GO" id="GO:0006520">
    <property type="term" value="P:amino acid metabolic process"/>
    <property type="evidence" value="ECO:0007669"/>
    <property type="project" value="TreeGrafter"/>
</dbReference>
<keyword evidence="3" id="KW-0032">Aminotransferase</keyword>
<keyword evidence="10" id="KW-1185">Reference proteome</keyword>
<evidence type="ECO:0000313" key="10">
    <source>
        <dbReference type="Proteomes" id="UP001177003"/>
    </source>
</evidence>
<proteinExistence type="inferred from homology"/>
<evidence type="ECO:0000256" key="1">
    <source>
        <dbReference type="ARBA" id="ARBA00001933"/>
    </source>
</evidence>
<dbReference type="InterPro" id="IPR015422">
    <property type="entry name" value="PyrdxlP-dep_Trfase_small"/>
</dbReference>
<dbReference type="CDD" id="cd00609">
    <property type="entry name" value="AAT_like"/>
    <property type="match status" value="1"/>
</dbReference>
<evidence type="ECO:0000256" key="2">
    <source>
        <dbReference type="ARBA" id="ARBA00006312"/>
    </source>
</evidence>
<evidence type="ECO:0000256" key="4">
    <source>
        <dbReference type="ARBA" id="ARBA00022898"/>
    </source>
</evidence>
<dbReference type="InterPro" id="IPR050478">
    <property type="entry name" value="Ethylene_sulfur-biosynth"/>
</dbReference>